<dbReference type="SUPFAM" id="SSF57603">
    <property type="entry name" value="FnI-like domain"/>
    <property type="match status" value="1"/>
</dbReference>
<dbReference type="PANTHER" id="PTHR46526:SF1">
    <property type="entry name" value="CHORDIN"/>
    <property type="match status" value="1"/>
</dbReference>
<feature type="signal peptide" evidence="2">
    <location>
        <begin position="1"/>
        <end position="25"/>
    </location>
</feature>
<dbReference type="GO" id="GO:0030514">
    <property type="term" value="P:negative regulation of BMP signaling pathway"/>
    <property type="evidence" value="ECO:0007669"/>
    <property type="project" value="TreeGrafter"/>
</dbReference>
<evidence type="ECO:0000313" key="4">
    <source>
        <dbReference type="EMBL" id="OQR69389.1"/>
    </source>
</evidence>
<accession>A0A1V9X729</accession>
<evidence type="ECO:0000313" key="5">
    <source>
        <dbReference type="Proteomes" id="UP000192247"/>
    </source>
</evidence>
<feature type="compositionally biased region" description="Acidic residues" evidence="1">
    <location>
        <begin position="30"/>
        <end position="44"/>
    </location>
</feature>
<dbReference type="Pfam" id="PF00093">
    <property type="entry name" value="VWC"/>
    <property type="match status" value="1"/>
</dbReference>
<dbReference type="GO" id="GO:0009953">
    <property type="term" value="P:dorsal/ventral pattern formation"/>
    <property type="evidence" value="ECO:0007669"/>
    <property type="project" value="TreeGrafter"/>
</dbReference>
<evidence type="ECO:0000256" key="1">
    <source>
        <dbReference type="SAM" id="MobiDB-lite"/>
    </source>
</evidence>
<feature type="region of interest" description="Disordered" evidence="1">
    <location>
        <begin position="30"/>
        <end position="59"/>
    </location>
</feature>
<keyword evidence="4" id="KW-0176">Collagen</keyword>
<feature type="compositionally biased region" description="Low complexity" evidence="1">
    <location>
        <begin position="160"/>
        <end position="169"/>
    </location>
</feature>
<dbReference type="InterPro" id="IPR001007">
    <property type="entry name" value="VWF_dom"/>
</dbReference>
<dbReference type="PANTHER" id="PTHR46526">
    <property type="entry name" value="CHORDIN"/>
    <property type="match status" value="1"/>
</dbReference>
<keyword evidence="5" id="KW-1185">Reference proteome</keyword>
<keyword evidence="2" id="KW-0732">Signal</keyword>
<gene>
    <name evidence="4" type="ORF">BIW11_12289</name>
</gene>
<dbReference type="InParanoid" id="A0A1V9X729"/>
<dbReference type="Proteomes" id="UP000192247">
    <property type="component" value="Unassembled WGS sequence"/>
</dbReference>
<name>A0A1V9X729_9ACAR</name>
<feature type="domain" description="VWFC" evidence="3">
    <location>
        <begin position="62"/>
        <end position="120"/>
    </location>
</feature>
<reference evidence="4 5" key="1">
    <citation type="journal article" date="2017" name="Gigascience">
        <title>Draft genome of the honey bee ectoparasitic mite, Tropilaelaps mercedesae, is shaped by the parasitic life history.</title>
        <authorList>
            <person name="Dong X."/>
            <person name="Armstrong S.D."/>
            <person name="Xia D."/>
            <person name="Makepeace B.L."/>
            <person name="Darby A.C."/>
            <person name="Kadowaki T."/>
        </authorList>
    </citation>
    <scope>NUCLEOTIDE SEQUENCE [LARGE SCALE GENOMIC DNA]</scope>
    <source>
        <strain evidence="4">Wuxi-XJTLU</strain>
    </source>
</reference>
<dbReference type="Pfam" id="PF01391">
    <property type="entry name" value="Collagen"/>
    <property type="match status" value="1"/>
</dbReference>
<dbReference type="PROSITE" id="PS50184">
    <property type="entry name" value="VWFC_2"/>
    <property type="match status" value="1"/>
</dbReference>
<feature type="chain" id="PRO_5010724368" evidence="2">
    <location>
        <begin position="26"/>
        <end position="196"/>
    </location>
</feature>
<dbReference type="EMBL" id="MNPL01021268">
    <property type="protein sequence ID" value="OQR69389.1"/>
    <property type="molecule type" value="Genomic_DNA"/>
</dbReference>
<dbReference type="InterPro" id="IPR008160">
    <property type="entry name" value="Collagen"/>
</dbReference>
<dbReference type="PROSITE" id="PS01208">
    <property type="entry name" value="VWFC_1"/>
    <property type="match status" value="1"/>
</dbReference>
<dbReference type="GO" id="GO:0036122">
    <property type="term" value="F:BMP binding"/>
    <property type="evidence" value="ECO:0007669"/>
    <property type="project" value="TreeGrafter"/>
</dbReference>
<dbReference type="OrthoDB" id="6435615at2759"/>
<sequence>MARRPGGGHLLWLLISTAVLHTALAAPQGADEDEYAEYDVDETETSAPEENSGTVEPEPGIDMCIWNGQTFVDGQEWRPDVCTVCRCMAGQRVCSTQECPALPCRGRTVLPPGECCPVCNEDPEPTTETHVVVEQVPISGPRGPPGEEGIPGRPGERGMPGEPGFHGLPGLPGPPGPAPDVSPTGSMLYLVVYDEM</sequence>
<dbReference type="STRING" id="418985.A0A1V9X729"/>
<dbReference type="AlphaFoldDB" id="A0A1V9X729"/>
<dbReference type="GO" id="GO:0005615">
    <property type="term" value="C:extracellular space"/>
    <property type="evidence" value="ECO:0007669"/>
    <property type="project" value="TreeGrafter"/>
</dbReference>
<evidence type="ECO:0000259" key="3">
    <source>
        <dbReference type="PROSITE" id="PS50184"/>
    </source>
</evidence>
<comment type="caution">
    <text evidence="4">The sequence shown here is derived from an EMBL/GenBank/DDBJ whole genome shotgun (WGS) entry which is preliminary data.</text>
</comment>
<evidence type="ECO:0000256" key="2">
    <source>
        <dbReference type="SAM" id="SignalP"/>
    </source>
</evidence>
<dbReference type="SMART" id="SM00214">
    <property type="entry name" value="VWC"/>
    <property type="match status" value="1"/>
</dbReference>
<organism evidence="4 5">
    <name type="scientific">Tropilaelaps mercedesae</name>
    <dbReference type="NCBI Taxonomy" id="418985"/>
    <lineage>
        <taxon>Eukaryota</taxon>
        <taxon>Metazoa</taxon>
        <taxon>Ecdysozoa</taxon>
        <taxon>Arthropoda</taxon>
        <taxon>Chelicerata</taxon>
        <taxon>Arachnida</taxon>
        <taxon>Acari</taxon>
        <taxon>Parasitiformes</taxon>
        <taxon>Mesostigmata</taxon>
        <taxon>Gamasina</taxon>
        <taxon>Dermanyssoidea</taxon>
        <taxon>Laelapidae</taxon>
        <taxon>Tropilaelaps</taxon>
    </lineage>
</organism>
<dbReference type="Gene3D" id="6.20.200.20">
    <property type="match status" value="1"/>
</dbReference>
<dbReference type="GO" id="GO:0005581">
    <property type="term" value="C:collagen trimer"/>
    <property type="evidence" value="ECO:0007669"/>
    <property type="project" value="UniProtKB-KW"/>
</dbReference>
<dbReference type="InterPro" id="IPR052278">
    <property type="entry name" value="Chordin-like_regulators"/>
</dbReference>
<feature type="compositionally biased region" description="Pro residues" evidence="1">
    <location>
        <begin position="171"/>
        <end position="180"/>
    </location>
</feature>
<proteinExistence type="predicted"/>
<feature type="region of interest" description="Disordered" evidence="1">
    <location>
        <begin position="136"/>
        <end position="182"/>
    </location>
</feature>
<protein>
    <submittedName>
        <fullName evidence="4">Collagen alpha-1(II) chain-like</fullName>
    </submittedName>
</protein>